<dbReference type="InterPro" id="IPR051799">
    <property type="entry name" value="NADH_flavin_oxidoreductase"/>
</dbReference>
<evidence type="ECO:0000313" key="7">
    <source>
        <dbReference type="EMBL" id="KIW30256.1"/>
    </source>
</evidence>
<dbReference type="STRING" id="569365.A0A0D1ZQF2"/>
<dbReference type="Gene3D" id="3.20.20.70">
    <property type="entry name" value="Aldolase class I"/>
    <property type="match status" value="1"/>
</dbReference>
<dbReference type="AlphaFoldDB" id="A0A0D1ZQF2"/>
<protein>
    <recommendedName>
        <fullName evidence="6">NADH:flavin oxidoreductase/NADH oxidase N-terminal domain-containing protein</fullName>
    </recommendedName>
</protein>
<feature type="domain" description="NADH:flavin oxidoreductase/NADH oxidase N-terminal" evidence="6">
    <location>
        <begin position="48"/>
        <end position="387"/>
    </location>
</feature>
<evidence type="ECO:0000256" key="3">
    <source>
        <dbReference type="ARBA" id="ARBA00022643"/>
    </source>
</evidence>
<evidence type="ECO:0000259" key="6">
    <source>
        <dbReference type="Pfam" id="PF00724"/>
    </source>
</evidence>
<dbReference type="GO" id="GO:0010181">
    <property type="term" value="F:FMN binding"/>
    <property type="evidence" value="ECO:0007669"/>
    <property type="project" value="InterPro"/>
</dbReference>
<proteinExistence type="inferred from homology"/>
<dbReference type="HOGENOM" id="CLU_012153_6_3_1"/>
<dbReference type="GeneID" id="27345205"/>
<dbReference type="InterPro" id="IPR013785">
    <property type="entry name" value="Aldolase_TIM"/>
</dbReference>
<gene>
    <name evidence="7" type="ORF">PV07_06011</name>
</gene>
<evidence type="ECO:0000256" key="1">
    <source>
        <dbReference type="ARBA" id="ARBA00005979"/>
    </source>
</evidence>
<comment type="similarity">
    <text evidence="1">Belongs to the NADH:flavin oxidoreductase/NADH oxidase family.</text>
</comment>
<dbReference type="OrthoDB" id="1663137at2759"/>
<evidence type="ECO:0000313" key="8">
    <source>
        <dbReference type="Proteomes" id="UP000054466"/>
    </source>
</evidence>
<name>A0A0D1ZQF2_9EURO</name>
<dbReference type="PANTHER" id="PTHR43656">
    <property type="entry name" value="BINDING OXIDOREDUCTASE, PUTATIVE (AFU_ORTHOLOGUE AFUA_2G08260)-RELATED"/>
    <property type="match status" value="1"/>
</dbReference>
<dbReference type="VEuPathDB" id="FungiDB:PV07_06011"/>
<keyword evidence="8" id="KW-1185">Reference proteome</keyword>
<dbReference type="RefSeq" id="XP_016250472.1">
    <property type="nucleotide sequence ID" value="XM_016392953.1"/>
</dbReference>
<dbReference type="InterPro" id="IPR001155">
    <property type="entry name" value="OxRdtase_FMN_N"/>
</dbReference>
<dbReference type="CDD" id="cd04733">
    <property type="entry name" value="OYE_like_2_FMN"/>
    <property type="match status" value="1"/>
</dbReference>
<dbReference type="EMBL" id="KN847042">
    <property type="protein sequence ID" value="KIW30256.1"/>
    <property type="molecule type" value="Genomic_DNA"/>
</dbReference>
<dbReference type="SUPFAM" id="SSF51395">
    <property type="entry name" value="FMN-linked oxidoreductases"/>
    <property type="match status" value="1"/>
</dbReference>
<dbReference type="Pfam" id="PF00724">
    <property type="entry name" value="Oxidored_FMN"/>
    <property type="match status" value="1"/>
</dbReference>
<dbReference type="Proteomes" id="UP000054466">
    <property type="component" value="Unassembled WGS sequence"/>
</dbReference>
<evidence type="ECO:0000256" key="5">
    <source>
        <dbReference type="SAM" id="MobiDB-lite"/>
    </source>
</evidence>
<sequence length="473" mass="52720">MEYDTSTLNGAPVTGNVKHEKNTSSPNRGRLRIQCDPTDISILKEPVTFVFSGRTAKNRFLKAPMTERLCHWNKEGEDISARGMPSPEYLNLYRRWGEAEIGIIISGNIMVRYDAVEAYGNPILVDDHDGRLAKFKEVVDAAKAHGSLFIAQLSHPGRQGGKYLNPNPVSASDIQLTIKWSGNEFNKPRPMTIPEIKDMVKSWGETAYLCWKAGFDGVQVHCAHGYLLAQFLSPTTNRRTDEYGGDLNNRSRIVFEIIEEIHRRVPDPSFIICVKLNSVEFQDKGTTPENARDLCLKLEGARVDFVDLSGGTFEGRAFEHKKESTKAREAYFIEFAEMIRPLLKKTKVYITGGLRTAAGMVRAVECGACDGVGIGRPFAQEPYFAKELLGGKVTGAIENFSPLPLNTNSSGTQLHQIGKGDRLISDWSDESEVKRWMDADEKEIARKMSILPVVDSSGYPPFKAEVGFAYLET</sequence>
<feature type="region of interest" description="Disordered" evidence="5">
    <location>
        <begin position="1"/>
        <end position="31"/>
    </location>
</feature>
<dbReference type="PANTHER" id="PTHR43656:SF5">
    <property type="entry name" value="NADH:FLAVIN OXIDOREDUCTASE_NADH OXIDASE N-TERMINAL DOMAIN-CONTAINING PROTEIN"/>
    <property type="match status" value="1"/>
</dbReference>
<keyword evidence="2" id="KW-0285">Flavoprotein</keyword>
<keyword evidence="4" id="KW-0560">Oxidoreductase</keyword>
<evidence type="ECO:0000256" key="4">
    <source>
        <dbReference type="ARBA" id="ARBA00023002"/>
    </source>
</evidence>
<dbReference type="GO" id="GO:0016491">
    <property type="term" value="F:oxidoreductase activity"/>
    <property type="evidence" value="ECO:0007669"/>
    <property type="project" value="UniProtKB-KW"/>
</dbReference>
<evidence type="ECO:0000256" key="2">
    <source>
        <dbReference type="ARBA" id="ARBA00022630"/>
    </source>
</evidence>
<keyword evidence="3" id="KW-0288">FMN</keyword>
<reference evidence="7 8" key="1">
    <citation type="submission" date="2015-01" db="EMBL/GenBank/DDBJ databases">
        <title>The Genome Sequence of Cladophialophora immunda CBS83496.</title>
        <authorList>
            <consortium name="The Broad Institute Genomics Platform"/>
            <person name="Cuomo C."/>
            <person name="de Hoog S."/>
            <person name="Gorbushina A."/>
            <person name="Stielow B."/>
            <person name="Teixiera M."/>
            <person name="Abouelleil A."/>
            <person name="Chapman S.B."/>
            <person name="Priest M."/>
            <person name="Young S.K."/>
            <person name="Wortman J."/>
            <person name="Nusbaum C."/>
            <person name="Birren B."/>
        </authorList>
    </citation>
    <scope>NUCLEOTIDE SEQUENCE [LARGE SCALE GENOMIC DNA]</scope>
    <source>
        <strain evidence="7 8">CBS 83496</strain>
    </source>
</reference>
<accession>A0A0D1ZQF2</accession>
<organism evidence="7 8">
    <name type="scientific">Cladophialophora immunda</name>
    <dbReference type="NCBI Taxonomy" id="569365"/>
    <lineage>
        <taxon>Eukaryota</taxon>
        <taxon>Fungi</taxon>
        <taxon>Dikarya</taxon>
        <taxon>Ascomycota</taxon>
        <taxon>Pezizomycotina</taxon>
        <taxon>Eurotiomycetes</taxon>
        <taxon>Chaetothyriomycetidae</taxon>
        <taxon>Chaetothyriales</taxon>
        <taxon>Herpotrichiellaceae</taxon>
        <taxon>Cladophialophora</taxon>
    </lineage>
</organism>